<dbReference type="AlphaFoldDB" id="A0A8K0P795"/>
<evidence type="ECO:0000256" key="2">
    <source>
        <dbReference type="ARBA" id="ARBA00022771"/>
    </source>
</evidence>
<reference evidence="7" key="2">
    <citation type="submission" date="2017-10" db="EMBL/GenBank/DDBJ databases">
        <title>Ladona fulva Genome sequencing and assembly.</title>
        <authorList>
            <person name="Murali S."/>
            <person name="Richards S."/>
            <person name="Bandaranaike D."/>
            <person name="Bellair M."/>
            <person name="Blankenburg K."/>
            <person name="Chao H."/>
            <person name="Dinh H."/>
            <person name="Doddapaneni H."/>
            <person name="Dugan-Rocha S."/>
            <person name="Elkadiri S."/>
            <person name="Gnanaolivu R."/>
            <person name="Hernandez B."/>
            <person name="Skinner E."/>
            <person name="Javaid M."/>
            <person name="Lee S."/>
            <person name="Li M."/>
            <person name="Ming W."/>
            <person name="Munidasa M."/>
            <person name="Muniz J."/>
            <person name="Nguyen L."/>
            <person name="Hughes D."/>
            <person name="Osuji N."/>
            <person name="Pu L.-L."/>
            <person name="Puazo M."/>
            <person name="Qu C."/>
            <person name="Quiroz J."/>
            <person name="Raj R."/>
            <person name="Weissenberger G."/>
            <person name="Xin Y."/>
            <person name="Zou X."/>
            <person name="Han Y."/>
            <person name="Worley K."/>
            <person name="Muzny D."/>
            <person name="Gibbs R."/>
        </authorList>
    </citation>
    <scope>NUCLEOTIDE SEQUENCE</scope>
    <source>
        <strain evidence="7">Sampled in the wild</strain>
    </source>
</reference>
<dbReference type="Pfam" id="PF05485">
    <property type="entry name" value="THAP"/>
    <property type="match status" value="1"/>
</dbReference>
<dbReference type="GO" id="GO:0000932">
    <property type="term" value="C:P-body"/>
    <property type="evidence" value="ECO:0007669"/>
    <property type="project" value="TreeGrafter"/>
</dbReference>
<evidence type="ECO:0000256" key="4">
    <source>
        <dbReference type="ARBA" id="ARBA00023125"/>
    </source>
</evidence>
<comment type="caution">
    <text evidence="7">The sequence shown here is derived from an EMBL/GenBank/DDBJ whole genome shotgun (WGS) entry which is preliminary data.</text>
</comment>
<keyword evidence="3" id="KW-0862">Zinc</keyword>
<evidence type="ECO:0000256" key="3">
    <source>
        <dbReference type="ARBA" id="ARBA00022833"/>
    </source>
</evidence>
<accession>A0A8K0P795</accession>
<keyword evidence="8" id="KW-1185">Reference proteome</keyword>
<dbReference type="InterPro" id="IPR006612">
    <property type="entry name" value="THAP_Znf"/>
</dbReference>
<sequence>MPLGRCLVIGCGTSGGKQFRFPRTVRALEWKKFCQNPKLDSVHYTKLHDRFHICPKHFEEKCYTYPTSGKLLRNALPTLFPPSLPKEAHLESVLEVDQFSPRSPSPEYCVIVWLTYYEWVYDIINGEADQDRIVFQCPCKDDKNGFLMIRDRGWDGENINTLHLVALPYRPGLLTIRDLRASHLPLLRNIYTIGKEVVEEKYGIPGSQLRIFLQYLPSFYHLNVHFTMVDEEIYGMVGKIRRYNSRLMI</sequence>
<gene>
    <name evidence="7" type="ORF">J437_LFUL016194</name>
</gene>
<dbReference type="GO" id="GO:0000290">
    <property type="term" value="P:deadenylation-dependent decapping of nuclear-transcribed mRNA"/>
    <property type="evidence" value="ECO:0007669"/>
    <property type="project" value="InterPro"/>
</dbReference>
<dbReference type="Pfam" id="PF11969">
    <property type="entry name" value="DcpS_C"/>
    <property type="match status" value="1"/>
</dbReference>
<dbReference type="Proteomes" id="UP000792457">
    <property type="component" value="Unassembled WGS sequence"/>
</dbReference>
<dbReference type="GO" id="GO:0016787">
    <property type="term" value="F:hydrolase activity"/>
    <property type="evidence" value="ECO:0007669"/>
    <property type="project" value="InterPro"/>
</dbReference>
<evidence type="ECO:0000256" key="5">
    <source>
        <dbReference type="PROSITE-ProRule" id="PRU00309"/>
    </source>
</evidence>
<feature type="domain" description="THAP-type" evidence="6">
    <location>
        <begin position="1"/>
        <end position="80"/>
    </location>
</feature>
<dbReference type="PANTHER" id="PTHR12978">
    <property type="entry name" value="HISTIDINE TRIAD HIT PROTEIN MEMBER"/>
    <property type="match status" value="1"/>
</dbReference>
<evidence type="ECO:0000313" key="8">
    <source>
        <dbReference type="Proteomes" id="UP000792457"/>
    </source>
</evidence>
<protein>
    <recommendedName>
        <fullName evidence="6">THAP-type domain-containing protein</fullName>
    </recommendedName>
</protein>
<dbReference type="PANTHER" id="PTHR12978:SF0">
    <property type="entry name" value="M7GPPPX DIPHOSPHATASE"/>
    <property type="match status" value="1"/>
</dbReference>
<dbReference type="PROSITE" id="PS50950">
    <property type="entry name" value="ZF_THAP"/>
    <property type="match status" value="1"/>
</dbReference>
<dbReference type="Gene3D" id="3.30.428.10">
    <property type="entry name" value="HIT-like"/>
    <property type="match status" value="1"/>
</dbReference>
<dbReference type="GO" id="GO:0003677">
    <property type="term" value="F:DNA binding"/>
    <property type="evidence" value="ECO:0007669"/>
    <property type="project" value="UniProtKB-UniRule"/>
</dbReference>
<organism evidence="7 8">
    <name type="scientific">Ladona fulva</name>
    <name type="common">Scarce chaser dragonfly</name>
    <name type="synonym">Libellula fulva</name>
    <dbReference type="NCBI Taxonomy" id="123851"/>
    <lineage>
        <taxon>Eukaryota</taxon>
        <taxon>Metazoa</taxon>
        <taxon>Ecdysozoa</taxon>
        <taxon>Arthropoda</taxon>
        <taxon>Hexapoda</taxon>
        <taxon>Insecta</taxon>
        <taxon>Pterygota</taxon>
        <taxon>Palaeoptera</taxon>
        <taxon>Odonata</taxon>
        <taxon>Epiprocta</taxon>
        <taxon>Anisoptera</taxon>
        <taxon>Libelluloidea</taxon>
        <taxon>Libellulidae</taxon>
        <taxon>Ladona</taxon>
    </lineage>
</organism>
<dbReference type="InterPro" id="IPR008594">
    <property type="entry name" value="DcpS/DCS2"/>
</dbReference>
<evidence type="ECO:0000313" key="7">
    <source>
        <dbReference type="EMBL" id="KAG8235732.1"/>
    </source>
</evidence>
<dbReference type="GO" id="GO:0005634">
    <property type="term" value="C:nucleus"/>
    <property type="evidence" value="ECO:0007669"/>
    <property type="project" value="TreeGrafter"/>
</dbReference>
<keyword evidence="2 5" id="KW-0863">Zinc-finger</keyword>
<keyword evidence="4 5" id="KW-0238">DNA-binding</keyword>
<dbReference type="EMBL" id="KZ308943">
    <property type="protein sequence ID" value="KAG8235732.1"/>
    <property type="molecule type" value="Genomic_DNA"/>
</dbReference>
<dbReference type="SUPFAM" id="SSF57716">
    <property type="entry name" value="Glucocorticoid receptor-like (DNA-binding domain)"/>
    <property type="match status" value="1"/>
</dbReference>
<dbReference type="GO" id="GO:0000340">
    <property type="term" value="F:RNA 7-methylguanosine cap binding"/>
    <property type="evidence" value="ECO:0007669"/>
    <property type="project" value="TreeGrafter"/>
</dbReference>
<dbReference type="GO" id="GO:0008270">
    <property type="term" value="F:zinc ion binding"/>
    <property type="evidence" value="ECO:0007669"/>
    <property type="project" value="UniProtKB-KW"/>
</dbReference>
<dbReference type="SMART" id="SM00692">
    <property type="entry name" value="DM3"/>
    <property type="match status" value="1"/>
</dbReference>
<reference evidence="7" key="1">
    <citation type="submission" date="2013-04" db="EMBL/GenBank/DDBJ databases">
        <authorList>
            <person name="Qu J."/>
            <person name="Murali S.C."/>
            <person name="Bandaranaike D."/>
            <person name="Bellair M."/>
            <person name="Blankenburg K."/>
            <person name="Chao H."/>
            <person name="Dinh H."/>
            <person name="Doddapaneni H."/>
            <person name="Downs B."/>
            <person name="Dugan-Rocha S."/>
            <person name="Elkadiri S."/>
            <person name="Gnanaolivu R.D."/>
            <person name="Hernandez B."/>
            <person name="Javaid M."/>
            <person name="Jayaseelan J.C."/>
            <person name="Lee S."/>
            <person name="Li M."/>
            <person name="Ming W."/>
            <person name="Munidasa M."/>
            <person name="Muniz J."/>
            <person name="Nguyen L."/>
            <person name="Ongeri F."/>
            <person name="Osuji N."/>
            <person name="Pu L.-L."/>
            <person name="Puazo M."/>
            <person name="Qu C."/>
            <person name="Quiroz J."/>
            <person name="Raj R."/>
            <person name="Weissenberger G."/>
            <person name="Xin Y."/>
            <person name="Zou X."/>
            <person name="Han Y."/>
            <person name="Richards S."/>
            <person name="Worley K."/>
            <person name="Muzny D."/>
            <person name="Gibbs R."/>
        </authorList>
    </citation>
    <scope>NUCLEOTIDE SEQUENCE</scope>
    <source>
        <strain evidence="7">Sampled in the wild</strain>
    </source>
</reference>
<name>A0A8K0P795_LADFU</name>
<proteinExistence type="predicted"/>
<dbReference type="OrthoDB" id="10264956at2759"/>
<dbReference type="SMART" id="SM00980">
    <property type="entry name" value="THAP"/>
    <property type="match status" value="1"/>
</dbReference>
<dbReference type="InterPro" id="IPR036265">
    <property type="entry name" value="HIT-like_sf"/>
</dbReference>
<evidence type="ECO:0000256" key="1">
    <source>
        <dbReference type="ARBA" id="ARBA00022723"/>
    </source>
</evidence>
<evidence type="ECO:0000259" key="6">
    <source>
        <dbReference type="PROSITE" id="PS50950"/>
    </source>
</evidence>
<keyword evidence="1" id="KW-0479">Metal-binding</keyword>
<dbReference type="SUPFAM" id="SSF54197">
    <property type="entry name" value="HIT-like"/>
    <property type="match status" value="1"/>
</dbReference>